<gene>
    <name evidence="3" type="ORF">A3C18_00025</name>
</gene>
<dbReference type="Proteomes" id="UP000178328">
    <property type="component" value="Unassembled WGS sequence"/>
</dbReference>
<accession>A0A1F6DRW1</accession>
<protein>
    <recommendedName>
        <fullName evidence="2">DUF8173 domain-containing protein</fullName>
    </recommendedName>
</protein>
<evidence type="ECO:0000313" key="3">
    <source>
        <dbReference type="EMBL" id="OGG64195.1"/>
    </source>
</evidence>
<evidence type="ECO:0000256" key="1">
    <source>
        <dbReference type="SAM" id="Phobius"/>
    </source>
</evidence>
<feature type="transmembrane region" description="Helical" evidence="1">
    <location>
        <begin position="299"/>
        <end position="321"/>
    </location>
</feature>
<dbReference type="EMBL" id="MFLH01000032">
    <property type="protein sequence ID" value="OGG64195.1"/>
    <property type="molecule type" value="Genomic_DNA"/>
</dbReference>
<dbReference type="SUPFAM" id="SSF51161">
    <property type="entry name" value="Trimeric LpxA-like enzymes"/>
    <property type="match status" value="1"/>
</dbReference>
<feature type="transmembrane region" description="Helical" evidence="1">
    <location>
        <begin position="221"/>
        <end position="249"/>
    </location>
</feature>
<reference evidence="3 4" key="1">
    <citation type="journal article" date="2016" name="Nat. Commun.">
        <title>Thousands of microbial genomes shed light on interconnected biogeochemical processes in an aquifer system.</title>
        <authorList>
            <person name="Anantharaman K."/>
            <person name="Brown C.T."/>
            <person name="Hug L.A."/>
            <person name="Sharon I."/>
            <person name="Castelle C.J."/>
            <person name="Probst A.J."/>
            <person name="Thomas B.C."/>
            <person name="Singh A."/>
            <person name="Wilkins M.J."/>
            <person name="Karaoz U."/>
            <person name="Brodie E.L."/>
            <person name="Williams K.H."/>
            <person name="Hubbard S.S."/>
            <person name="Banfield J.F."/>
        </authorList>
    </citation>
    <scope>NUCLEOTIDE SEQUENCE [LARGE SCALE GENOMIC DNA]</scope>
</reference>
<name>A0A1F6DRW1_9BACT</name>
<feature type="domain" description="DUF8173" evidence="2">
    <location>
        <begin position="199"/>
        <end position="374"/>
    </location>
</feature>
<evidence type="ECO:0000313" key="4">
    <source>
        <dbReference type="Proteomes" id="UP000178328"/>
    </source>
</evidence>
<dbReference type="AlphaFoldDB" id="A0A1F6DRW1"/>
<comment type="caution">
    <text evidence="3">The sequence shown here is derived from an EMBL/GenBank/DDBJ whole genome shotgun (WGS) entry which is preliminary data.</text>
</comment>
<keyword evidence="1" id="KW-0472">Membrane</keyword>
<sequence>MKKSLVISGATLLVGALIIPVVISALEVRFGESPSFSSSEAVRDDLYLVGGNITSSGNVGGDLVIGGGNVIVNGVVSQDLAIGGGSITVVADIGDDVRIGGGTIVVSGKIGGDLVVGGGQTTISGAGIGGDILWGGGMLQVDAPVGGNLQLGGGEVVINAPVRGNVQFKGTKLTIGKNAVITGNLEYSAKAEATMEEGAVVRGTTTYTPQPDRTSGFSMKALFAVLSVLFLGKFLASLVFALALGLIFHRYTIELVTSAMEQPLLEMGRGLIVLIVLPIASILFLVTLIGFIFGILGLISFVASLIFACAFAAIIAGSVVYKWFSKSADYEVTWKTITLGVALYTLLGLIPIVGGIASFILMLLALGTLIKIKWQMVQEWR</sequence>
<dbReference type="InterPro" id="IPR011004">
    <property type="entry name" value="Trimer_LpxA-like_sf"/>
</dbReference>
<feature type="transmembrane region" description="Helical" evidence="1">
    <location>
        <begin position="270"/>
        <end position="293"/>
    </location>
</feature>
<evidence type="ECO:0000259" key="2">
    <source>
        <dbReference type="Pfam" id="PF26514"/>
    </source>
</evidence>
<organism evidence="3 4">
    <name type="scientific">Candidatus Kaiserbacteria bacterium RIFCSPHIGHO2_02_FULL_54_11b</name>
    <dbReference type="NCBI Taxonomy" id="1798494"/>
    <lineage>
        <taxon>Bacteria</taxon>
        <taxon>Candidatus Kaiseribacteriota</taxon>
    </lineage>
</organism>
<feature type="transmembrane region" description="Helical" evidence="1">
    <location>
        <begin position="341"/>
        <end position="370"/>
    </location>
</feature>
<dbReference type="STRING" id="1798494.A3C18_00025"/>
<keyword evidence="1" id="KW-0812">Transmembrane</keyword>
<keyword evidence="1" id="KW-1133">Transmembrane helix</keyword>
<dbReference type="InterPro" id="IPR058486">
    <property type="entry name" value="DUF8173"/>
</dbReference>
<proteinExistence type="predicted"/>
<dbReference type="Pfam" id="PF26514">
    <property type="entry name" value="DUF8173"/>
    <property type="match status" value="1"/>
</dbReference>